<proteinExistence type="predicted"/>
<accession>A0AAN7MND3</accession>
<dbReference type="Gene3D" id="2.60.40.10">
    <property type="entry name" value="Immunoglobulins"/>
    <property type="match status" value="1"/>
</dbReference>
<gene>
    <name evidence="1" type="ORF">QYF61_002095</name>
</gene>
<dbReference type="EMBL" id="JAUNZN010000020">
    <property type="protein sequence ID" value="KAK4809639.1"/>
    <property type="molecule type" value="Genomic_DNA"/>
</dbReference>
<evidence type="ECO:0000313" key="2">
    <source>
        <dbReference type="Proteomes" id="UP001333110"/>
    </source>
</evidence>
<evidence type="ECO:0008006" key="3">
    <source>
        <dbReference type="Google" id="ProtNLM"/>
    </source>
</evidence>
<dbReference type="PANTHER" id="PTHR22538:SF0">
    <property type="entry name" value="CILIA- AND FLAGELLA-ASSOCIATED PROTEIN 74"/>
    <property type="match status" value="1"/>
</dbReference>
<keyword evidence="2" id="KW-1185">Reference proteome</keyword>
<reference evidence="1 2" key="1">
    <citation type="journal article" date="2023" name="J. Hered.">
        <title>Chromosome-level genome of the wood stork (Mycteria americana) provides insight into avian chromosome evolution.</title>
        <authorList>
            <person name="Flamio R. Jr."/>
            <person name="Ramstad K.M."/>
        </authorList>
    </citation>
    <scope>NUCLEOTIDE SEQUENCE [LARGE SCALE GENOMIC DNA]</scope>
    <source>
        <strain evidence="1">JAX WOST 10</strain>
    </source>
</reference>
<dbReference type="PANTHER" id="PTHR22538">
    <property type="entry name" value="CILIA- AND FLAGELLA-ASSOCIATED PROTEIN 74"/>
    <property type="match status" value="1"/>
</dbReference>
<comment type="caution">
    <text evidence="1">The sequence shown here is derived from an EMBL/GenBank/DDBJ whole genome shotgun (WGS) entry which is preliminary data.</text>
</comment>
<name>A0AAN7MND3_MYCAM</name>
<dbReference type="AlphaFoldDB" id="A0AAN7MND3"/>
<evidence type="ECO:0000313" key="1">
    <source>
        <dbReference type="EMBL" id="KAK4809639.1"/>
    </source>
</evidence>
<protein>
    <recommendedName>
        <fullName evidence="3">Major sperm protein</fullName>
    </recommendedName>
</protein>
<organism evidence="1 2">
    <name type="scientific">Mycteria americana</name>
    <name type="common">Wood stork</name>
    <dbReference type="NCBI Taxonomy" id="33587"/>
    <lineage>
        <taxon>Eukaryota</taxon>
        <taxon>Metazoa</taxon>
        <taxon>Chordata</taxon>
        <taxon>Craniata</taxon>
        <taxon>Vertebrata</taxon>
        <taxon>Euteleostomi</taxon>
        <taxon>Archelosauria</taxon>
        <taxon>Archosauria</taxon>
        <taxon>Dinosauria</taxon>
        <taxon>Saurischia</taxon>
        <taxon>Theropoda</taxon>
        <taxon>Coelurosauria</taxon>
        <taxon>Aves</taxon>
        <taxon>Neognathae</taxon>
        <taxon>Neoaves</taxon>
        <taxon>Aequornithes</taxon>
        <taxon>Ciconiiformes</taxon>
        <taxon>Ciconiidae</taxon>
        <taxon>Mycteria</taxon>
    </lineage>
</organism>
<sequence length="186" mass="20697">MIQEQISFYYLSSPYNTLYLELHCPAVAPSVVVTSDNGKNTVNFGDVAVGHRMIKRITIQNISPEKLELGFSVLNPNGPFLLVRPVGMLEPGENKTLIISFCPNENKWTSSWQFFETLDIRTAKTTLTLSITGRGVMPSIVCSVEEVLNMGYVIAREKVTSTFKVNRSALNQKAHQQFLEGGRGVL</sequence>
<dbReference type="InterPro" id="IPR013783">
    <property type="entry name" value="Ig-like_fold"/>
</dbReference>
<dbReference type="Proteomes" id="UP001333110">
    <property type="component" value="Unassembled WGS sequence"/>
</dbReference>